<dbReference type="PANTHER" id="PTHR10458:SF22">
    <property type="entry name" value="PEPTIDE DEFORMYLASE"/>
    <property type="match status" value="1"/>
</dbReference>
<dbReference type="Pfam" id="PF01327">
    <property type="entry name" value="Pep_deformylase"/>
    <property type="match status" value="1"/>
</dbReference>
<feature type="binding site" evidence="2">
    <location>
        <position position="160"/>
    </location>
    <ligand>
        <name>Fe cation</name>
        <dbReference type="ChEBI" id="CHEBI:24875"/>
    </ligand>
</feature>
<dbReference type="OrthoDB" id="9804313at2"/>
<comment type="function">
    <text evidence="2">Removes the formyl group from the N-terminal Met of newly synthesized proteins. Requires at least a dipeptide for an efficient rate of reaction. N-terminal L-methionine is a prerequisite for activity but the enzyme has broad specificity at other positions.</text>
</comment>
<dbReference type="PRINTS" id="PR01576">
    <property type="entry name" value="PDEFORMYLASE"/>
</dbReference>
<dbReference type="KEGG" id="saqi:AXG55_01305"/>
<feature type="binding site" evidence="2">
    <location>
        <position position="164"/>
    </location>
    <ligand>
        <name>Fe cation</name>
        <dbReference type="ChEBI" id="CHEBI:24875"/>
    </ligand>
</feature>
<sequence>MTLYKVLHYPHVLLRKKGTPVENFTDSLREFIKNFIATMYEFDGGGLAAPQVGVSKRIFVVDFKPAFESDSFERKEGDFKVYDKDHKEIPAVFPMVFINPELVEMSEPIKVNWEGCLSFPNAESHNTSRFLNVEIHAQNENGEKFIVKSSHLYASVCFQHEYDHLDGIMLVDRWNKTSFTESDVIADIKDFENDPAERKRMKKIKVTEASKIKFDFL</sequence>
<dbReference type="InterPro" id="IPR023635">
    <property type="entry name" value="Peptide_deformylase"/>
</dbReference>
<name>A0A1L4CXG9_9BACT</name>
<dbReference type="PIRSF" id="PIRSF004749">
    <property type="entry name" value="Pep_def"/>
    <property type="match status" value="1"/>
</dbReference>
<organism evidence="3 4">
    <name type="scientific">Silvanigrella aquatica</name>
    <dbReference type="NCBI Taxonomy" id="1915309"/>
    <lineage>
        <taxon>Bacteria</taxon>
        <taxon>Pseudomonadati</taxon>
        <taxon>Bdellovibrionota</taxon>
        <taxon>Oligoflexia</taxon>
        <taxon>Silvanigrellales</taxon>
        <taxon>Silvanigrellaceae</taxon>
        <taxon>Silvanigrella</taxon>
    </lineage>
</organism>
<dbReference type="SUPFAM" id="SSF56420">
    <property type="entry name" value="Peptide deformylase"/>
    <property type="match status" value="1"/>
</dbReference>
<accession>A0A1L4CXG9</accession>
<dbReference type="EMBL" id="CP017834">
    <property type="protein sequence ID" value="APJ02639.1"/>
    <property type="molecule type" value="Genomic_DNA"/>
</dbReference>
<keyword evidence="2" id="KW-0378">Hydrolase</keyword>
<dbReference type="NCBIfam" id="NF001159">
    <property type="entry name" value="PRK00150.1-3"/>
    <property type="match status" value="1"/>
</dbReference>
<protein>
    <recommendedName>
        <fullName evidence="2">Peptide deformylase</fullName>
        <shortName evidence="2">PDF</shortName>
        <ecNumber evidence="2">3.5.1.88</ecNumber>
    </recommendedName>
    <alternativeName>
        <fullName evidence="2">Polypeptide deformylase</fullName>
    </alternativeName>
</protein>
<feature type="binding site" evidence="2">
    <location>
        <position position="116"/>
    </location>
    <ligand>
        <name>Fe cation</name>
        <dbReference type="ChEBI" id="CHEBI:24875"/>
    </ligand>
</feature>
<dbReference type="AlphaFoldDB" id="A0A1L4CXG9"/>
<feature type="active site" evidence="2">
    <location>
        <position position="161"/>
    </location>
</feature>
<dbReference type="HAMAP" id="MF_00163">
    <property type="entry name" value="Pep_deformylase"/>
    <property type="match status" value="1"/>
</dbReference>
<comment type="cofactor">
    <cofactor evidence="2">
        <name>Fe(2+)</name>
        <dbReference type="ChEBI" id="CHEBI:29033"/>
    </cofactor>
    <text evidence="2">Binds 1 Fe(2+) ion.</text>
</comment>
<comment type="catalytic activity">
    <reaction evidence="2">
        <text>N-terminal N-formyl-L-methionyl-[peptide] + H2O = N-terminal L-methionyl-[peptide] + formate</text>
        <dbReference type="Rhea" id="RHEA:24420"/>
        <dbReference type="Rhea" id="RHEA-COMP:10639"/>
        <dbReference type="Rhea" id="RHEA-COMP:10640"/>
        <dbReference type="ChEBI" id="CHEBI:15377"/>
        <dbReference type="ChEBI" id="CHEBI:15740"/>
        <dbReference type="ChEBI" id="CHEBI:49298"/>
        <dbReference type="ChEBI" id="CHEBI:64731"/>
        <dbReference type="EC" id="3.5.1.88"/>
    </reaction>
</comment>
<reference evidence="3 4" key="1">
    <citation type="submission" date="2016-10" db="EMBL/GenBank/DDBJ databases">
        <title>Silvanigrella aquatica sp. nov., isolated from a freshwater lake located in the Black Forest, Germany, description of Silvanigrellaceae fam. nov., Silvanigrellales ord. nov., reclassification of the order Bdellovibrionales in the class Oligoflexia, reclassification of the families Bacteriovoracaceae and Halobacteriovoraceae in the new order Bacteriovoracales ord. nov., and reclassification of the family Pseudobacteriovoracaceae in the order Oligoflexiales.</title>
        <authorList>
            <person name="Hahn M.W."/>
            <person name="Schmidt J."/>
            <person name="Koll U."/>
            <person name="Rohde M."/>
            <person name="Verbag S."/>
            <person name="Pitt A."/>
            <person name="Nakai R."/>
            <person name="Naganuma T."/>
            <person name="Lang E."/>
        </authorList>
    </citation>
    <scope>NUCLEOTIDE SEQUENCE [LARGE SCALE GENOMIC DNA]</scope>
    <source>
        <strain evidence="3 4">MWH-Nonnen-W8red</strain>
    </source>
</reference>
<comment type="similarity">
    <text evidence="1 2">Belongs to the polypeptide deformylase family.</text>
</comment>
<evidence type="ECO:0000256" key="1">
    <source>
        <dbReference type="ARBA" id="ARBA00010759"/>
    </source>
</evidence>
<dbReference type="CDD" id="cd00487">
    <property type="entry name" value="Pep_deformylase"/>
    <property type="match status" value="1"/>
</dbReference>
<dbReference type="STRING" id="1915309.AXG55_01305"/>
<dbReference type="GO" id="GO:0046872">
    <property type="term" value="F:metal ion binding"/>
    <property type="evidence" value="ECO:0007669"/>
    <property type="project" value="UniProtKB-KW"/>
</dbReference>
<evidence type="ECO:0000313" key="4">
    <source>
        <dbReference type="Proteomes" id="UP000184731"/>
    </source>
</evidence>
<dbReference type="EC" id="3.5.1.88" evidence="2"/>
<dbReference type="GO" id="GO:0042586">
    <property type="term" value="F:peptide deformylase activity"/>
    <property type="evidence" value="ECO:0007669"/>
    <property type="project" value="UniProtKB-UniRule"/>
</dbReference>
<dbReference type="Proteomes" id="UP000184731">
    <property type="component" value="Chromosome"/>
</dbReference>
<dbReference type="InterPro" id="IPR036821">
    <property type="entry name" value="Peptide_deformylase_sf"/>
</dbReference>
<gene>
    <name evidence="2" type="primary">def</name>
    <name evidence="3" type="ORF">AXG55_01305</name>
</gene>
<dbReference type="GO" id="GO:0006412">
    <property type="term" value="P:translation"/>
    <property type="evidence" value="ECO:0007669"/>
    <property type="project" value="UniProtKB-UniRule"/>
</dbReference>
<dbReference type="PANTHER" id="PTHR10458">
    <property type="entry name" value="PEPTIDE DEFORMYLASE"/>
    <property type="match status" value="1"/>
</dbReference>
<dbReference type="RefSeq" id="WP_148696346.1">
    <property type="nucleotide sequence ID" value="NZ_CP017834.1"/>
</dbReference>
<keyword evidence="2" id="KW-0408">Iron</keyword>
<keyword evidence="2" id="KW-0648">Protein biosynthesis</keyword>
<keyword evidence="4" id="KW-1185">Reference proteome</keyword>
<evidence type="ECO:0000256" key="2">
    <source>
        <dbReference type="HAMAP-Rule" id="MF_00163"/>
    </source>
</evidence>
<dbReference type="Gene3D" id="3.90.45.10">
    <property type="entry name" value="Peptide deformylase"/>
    <property type="match status" value="1"/>
</dbReference>
<evidence type="ECO:0000313" key="3">
    <source>
        <dbReference type="EMBL" id="APJ02639.1"/>
    </source>
</evidence>
<proteinExistence type="inferred from homology"/>
<keyword evidence="2" id="KW-0479">Metal-binding</keyword>